<dbReference type="Gene3D" id="4.10.240.10">
    <property type="entry name" value="Zn(2)-C6 fungal-type DNA-binding domain"/>
    <property type="match status" value="1"/>
</dbReference>
<dbReference type="VEuPathDB" id="FungiDB:CAGL0K11902g"/>
<feature type="compositionally biased region" description="Polar residues" evidence="3">
    <location>
        <begin position="269"/>
        <end position="280"/>
    </location>
</feature>
<evidence type="ECO:0000256" key="3">
    <source>
        <dbReference type="SAM" id="MobiDB-lite"/>
    </source>
</evidence>
<evidence type="ECO:0000256" key="1">
    <source>
        <dbReference type="ARBA" id="ARBA00004123"/>
    </source>
</evidence>
<dbReference type="GO" id="GO:0000978">
    <property type="term" value="F:RNA polymerase II cis-regulatory region sequence-specific DNA binding"/>
    <property type="evidence" value="ECO:0007669"/>
    <property type="project" value="EnsemblFungi"/>
</dbReference>
<dbReference type="SUPFAM" id="SSF57701">
    <property type="entry name" value="Zn2/Cys6 DNA-binding domain"/>
    <property type="match status" value="1"/>
</dbReference>
<feature type="compositionally biased region" description="Polar residues" evidence="3">
    <location>
        <begin position="11"/>
        <end position="24"/>
    </location>
</feature>
<comment type="subcellular location">
    <subcellularLocation>
        <location evidence="1">Nucleus</location>
    </subcellularLocation>
</comment>
<keyword evidence="2" id="KW-0539">Nucleus</keyword>
<gene>
    <name evidence="4" type="ORF">AO440_003752</name>
</gene>
<comment type="caution">
    <text evidence="4">The sequence shown here is derived from an EMBL/GenBank/DDBJ whole genome shotgun (WGS) entry which is preliminary data.</text>
</comment>
<dbReference type="Pfam" id="PF00172">
    <property type="entry name" value="Zn_clus"/>
    <property type="match status" value="1"/>
</dbReference>
<evidence type="ECO:0000313" key="5">
    <source>
        <dbReference type="Proteomes" id="UP000054886"/>
    </source>
</evidence>
<feature type="region of interest" description="Disordered" evidence="3">
    <location>
        <begin position="145"/>
        <end position="177"/>
    </location>
</feature>
<dbReference type="CDD" id="cd00067">
    <property type="entry name" value="GAL4"/>
    <property type="match status" value="1"/>
</dbReference>
<dbReference type="GO" id="GO:0045944">
    <property type="term" value="P:positive regulation of transcription by RNA polymerase II"/>
    <property type="evidence" value="ECO:0007669"/>
    <property type="project" value="EnsemblFungi"/>
</dbReference>
<organism evidence="4 5">
    <name type="scientific">Candida glabrata</name>
    <name type="common">Yeast</name>
    <name type="synonym">Torulopsis glabrata</name>
    <dbReference type="NCBI Taxonomy" id="5478"/>
    <lineage>
        <taxon>Eukaryota</taxon>
        <taxon>Fungi</taxon>
        <taxon>Dikarya</taxon>
        <taxon>Ascomycota</taxon>
        <taxon>Saccharomycotina</taxon>
        <taxon>Saccharomycetes</taxon>
        <taxon>Saccharomycetales</taxon>
        <taxon>Saccharomycetaceae</taxon>
        <taxon>Nakaseomyces</taxon>
    </lineage>
</organism>
<dbReference type="PANTHER" id="PTHR37534:SF49">
    <property type="entry name" value="LYSINE BIOSYNTHESIS REGULATORY PROTEIN LYS14"/>
    <property type="match status" value="1"/>
</dbReference>
<dbReference type="Pfam" id="PF11951">
    <property type="entry name" value="Fungal_trans_2"/>
    <property type="match status" value="1"/>
</dbReference>
<sequence length="831" mass="94082">MLSNIGDPGNTGEQRSARSSTDDQPPSDYYLSPVSIQGNTPQSRQLHQSLSNITNQSNTELNNMPSSIDVKFALSYGRSMSNGSNNINGTRTSTPGSTGTAVNSTLSNSVYNDRENFHSYSASSPAQHPNGNFQNDYRNLATDSMTTSNVSKSGTPLSRSEYEKDEQNHSANGTPVIKPNINVISTIKDAEGNTVKRKYSRNGCAECKRRRMKCDESKPKCWQCTRLNRDCVYILNPKNKKRKTSKGSDRVKEERFEEQKLVNGQLVTSNNEPQQATITPQLDIRHSPITPISSKSAETKNPEIPNVLPTSDLMDGFDTNLLMQNLNDMVNMKLHDSFLINDNSQEFDLPDFDLPDLLSSTTSASSSVPISFLVNNIITFNSKLTSFRLGGIHDKYLQVFYYDCLDSIAPFFQDQANPLRDIILSFARNETYLLSAILATGASIVHRKSNDSQDERNYCAYLSRCLSLLNEQFQNEANVLNKIEPIILTVIMLAWDCIYTMDSQWRSHLKGVTDLFKKITKGNSSKVLNVAKCWFKVMETFAGVSTVLGGSLTEEADIDAIFDPHDYQYVDSLKFLNIMTPLNEFNLLRGHKEEFDLVIRDVIKSLSVIRNVEKKEFSNDDKNGFSKRNLDYLLWSSRNTDPSTKDALSYFKTQKILVQIDKQLDYEFIDKSGIIPPTHQSHPKNSGIHDNAIDLVTLRNGEEIAISWYDISHQTQVLSFLLIVLLKLLGIPKESLSIQDVVKRIMSFFKFLDSDNPPKNLRTCYSNFAVLIAGMNAMDEETRDIVRSYYKLNGSFFRRLTEHNLNRLERVWYGKESEANYELADQDVLTW</sequence>
<dbReference type="VEuPathDB" id="FungiDB:GVI51_K11737"/>
<feature type="compositionally biased region" description="Polar residues" evidence="3">
    <location>
        <begin position="145"/>
        <end position="158"/>
    </location>
</feature>
<dbReference type="GO" id="GO:2001196">
    <property type="term" value="P:positive regulation of lysine biosynthetic process via alpha-aminoadipate and saccharopine"/>
    <property type="evidence" value="ECO:0007669"/>
    <property type="project" value="EnsemblFungi"/>
</dbReference>
<dbReference type="Proteomes" id="UP000054886">
    <property type="component" value="Unassembled WGS sequence"/>
</dbReference>
<proteinExistence type="predicted"/>
<dbReference type="InterPro" id="IPR001138">
    <property type="entry name" value="Zn2Cys6_DnaBD"/>
</dbReference>
<dbReference type="EMBL" id="LLZZ01000126">
    <property type="protein sequence ID" value="KTB02188.1"/>
    <property type="molecule type" value="Genomic_DNA"/>
</dbReference>
<dbReference type="PROSITE" id="PS50048">
    <property type="entry name" value="ZN2_CY6_FUNGAL_2"/>
    <property type="match status" value="1"/>
</dbReference>
<evidence type="ECO:0000313" key="4">
    <source>
        <dbReference type="EMBL" id="KTB02188.1"/>
    </source>
</evidence>
<dbReference type="GO" id="GO:0008270">
    <property type="term" value="F:zinc ion binding"/>
    <property type="evidence" value="ECO:0007669"/>
    <property type="project" value="InterPro"/>
</dbReference>
<reference evidence="4 5" key="1">
    <citation type="submission" date="2015-10" db="EMBL/GenBank/DDBJ databases">
        <title>Draft genomes sequences of Candida glabrata isolates 1A, 1B, 2A, 2B, 3A and 3B.</title>
        <authorList>
            <person name="Haavelsrud O.E."/>
            <person name="Gaustad P."/>
        </authorList>
    </citation>
    <scope>NUCLEOTIDE SEQUENCE [LARGE SCALE GENOMIC DNA]</scope>
    <source>
        <strain evidence="4">910700640</strain>
    </source>
</reference>
<dbReference type="PROSITE" id="PS00463">
    <property type="entry name" value="ZN2_CY6_FUNGAL_1"/>
    <property type="match status" value="1"/>
</dbReference>
<accession>A0A0W0CRE2</accession>
<name>A0A0W0CRE2_CANGB</name>
<dbReference type="GO" id="GO:0000981">
    <property type="term" value="F:DNA-binding transcription factor activity, RNA polymerase II-specific"/>
    <property type="evidence" value="ECO:0007669"/>
    <property type="project" value="InterPro"/>
</dbReference>
<feature type="compositionally biased region" description="Polar residues" evidence="3">
    <location>
        <begin position="34"/>
        <end position="48"/>
    </location>
</feature>
<feature type="region of interest" description="Disordered" evidence="3">
    <location>
        <begin position="269"/>
        <end position="307"/>
    </location>
</feature>
<dbReference type="InterPro" id="IPR021858">
    <property type="entry name" value="Fun_TF"/>
</dbReference>
<dbReference type="VEuPathDB" id="FungiDB:B1J91_K11902g"/>
<dbReference type="GO" id="GO:0005634">
    <property type="term" value="C:nucleus"/>
    <property type="evidence" value="ECO:0007669"/>
    <property type="project" value="UniProtKB-SubCell"/>
</dbReference>
<dbReference type="InterPro" id="IPR036864">
    <property type="entry name" value="Zn2-C6_fun-type_DNA-bd_sf"/>
</dbReference>
<dbReference type="VEuPathDB" id="FungiDB:GWK60_K11671"/>
<feature type="compositionally biased region" description="Low complexity" evidence="3">
    <location>
        <begin position="89"/>
        <end position="100"/>
    </location>
</feature>
<protein>
    <submittedName>
        <fullName evidence="4">Lysine biosynthesis regulatory protein LYS14</fullName>
    </submittedName>
</protein>
<feature type="region of interest" description="Disordered" evidence="3">
    <location>
        <begin position="80"/>
        <end position="105"/>
    </location>
</feature>
<dbReference type="PANTHER" id="PTHR37534">
    <property type="entry name" value="TRANSCRIPTIONAL ACTIVATOR PROTEIN UGA3"/>
    <property type="match status" value="1"/>
</dbReference>
<dbReference type="AlphaFoldDB" id="A0A0W0CRE2"/>
<evidence type="ECO:0000256" key="2">
    <source>
        <dbReference type="ARBA" id="ARBA00023242"/>
    </source>
</evidence>
<dbReference type="SMART" id="SM00066">
    <property type="entry name" value="GAL4"/>
    <property type="match status" value="1"/>
</dbReference>
<feature type="region of interest" description="Disordered" evidence="3">
    <location>
        <begin position="1"/>
        <end position="48"/>
    </location>
</feature>